<evidence type="ECO:0000256" key="6">
    <source>
        <dbReference type="ARBA" id="ARBA00023049"/>
    </source>
</evidence>
<feature type="chain" id="PRO_5038670582" evidence="7">
    <location>
        <begin position="29"/>
        <end position="497"/>
    </location>
</feature>
<dbReference type="GO" id="GO:0046872">
    <property type="term" value="F:metal ion binding"/>
    <property type="evidence" value="ECO:0007669"/>
    <property type="project" value="UniProtKB-KW"/>
</dbReference>
<evidence type="ECO:0000256" key="5">
    <source>
        <dbReference type="ARBA" id="ARBA00022833"/>
    </source>
</evidence>
<evidence type="ECO:0000313" key="10">
    <source>
        <dbReference type="Proteomes" id="UP000807850"/>
    </source>
</evidence>
<dbReference type="Pfam" id="PF01435">
    <property type="entry name" value="Peptidase_M48"/>
    <property type="match status" value="1"/>
</dbReference>
<keyword evidence="4" id="KW-0378">Hydrolase</keyword>
<evidence type="ECO:0000256" key="4">
    <source>
        <dbReference type="ARBA" id="ARBA00022801"/>
    </source>
</evidence>
<feature type="signal peptide" evidence="7">
    <location>
        <begin position="1"/>
        <end position="28"/>
    </location>
</feature>
<comment type="cofactor">
    <cofactor evidence="1">
        <name>Zn(2+)</name>
        <dbReference type="ChEBI" id="CHEBI:29105"/>
    </cofactor>
</comment>
<keyword evidence="3" id="KW-0479">Metal-binding</keyword>
<protein>
    <submittedName>
        <fullName evidence="9">M48 family metalloprotease</fullName>
    </submittedName>
</protein>
<dbReference type="GO" id="GO:0004222">
    <property type="term" value="F:metalloendopeptidase activity"/>
    <property type="evidence" value="ECO:0007669"/>
    <property type="project" value="InterPro"/>
</dbReference>
<dbReference type="GO" id="GO:0016020">
    <property type="term" value="C:membrane"/>
    <property type="evidence" value="ECO:0007669"/>
    <property type="project" value="TreeGrafter"/>
</dbReference>
<dbReference type="Proteomes" id="UP000807850">
    <property type="component" value="Unassembled WGS sequence"/>
</dbReference>
<sequence>MRRNCRRLAAIQNWSAALALACVVLALAAALAGCATNPVTGRREISLVSAGQEQQMGAEGYTATLAEYGSYDDPAVQAYVAGVGHSLARVSHLPSLTWHFTVIDDDAVNAFAMPGGYIYVTRGIMTHLNSEAQLAGVMGHEIGHVTHRHSAEQITRQQFAGLGLAVGSVLSPTLARYGQVAQQGLQLLFLSFSRQHETEADELGVRYASAASYDPRQIPSTYAMLKRVSARAGSTLPPFLSTHPDPGDREVRTGELARAASAGKTGMTVRRDEYVDRLEGMVVGQDPRQGYFEGAEFYQPTMRFAITMPAGWTYQNSRSAVIAVAPQQAASMQLSVVSGDGLAPDAFVARLQGNGKIAAARGGMETVGGNPAWIGSLAVPGDNGQAQPIAAAFIRRSPTELFEVLGNGGDPGDPNVRAVFAAARSFHPLTDPARFSPVPARIHIVRVERAGTFASVIAGLGRQGADLEQLAIMNGRTVDDRIEPGERIKTVTPARLR</sequence>
<evidence type="ECO:0000259" key="8">
    <source>
        <dbReference type="Pfam" id="PF01435"/>
    </source>
</evidence>
<proteinExistence type="predicted"/>
<dbReference type="Gene3D" id="3.30.2010.10">
    <property type="entry name" value="Metalloproteases ('zincins'), catalytic domain"/>
    <property type="match status" value="1"/>
</dbReference>
<keyword evidence="6 9" id="KW-0482">Metalloprotease</keyword>
<evidence type="ECO:0000256" key="2">
    <source>
        <dbReference type="ARBA" id="ARBA00022670"/>
    </source>
</evidence>
<dbReference type="GO" id="GO:0051603">
    <property type="term" value="P:proteolysis involved in protein catabolic process"/>
    <property type="evidence" value="ECO:0007669"/>
    <property type="project" value="TreeGrafter"/>
</dbReference>
<name>A0A9D6QMJ0_UNCEI</name>
<feature type="domain" description="Peptidase M48" evidence="8">
    <location>
        <begin position="75"/>
        <end position="249"/>
    </location>
</feature>
<keyword evidence="2" id="KW-0645">Protease</keyword>
<evidence type="ECO:0000256" key="7">
    <source>
        <dbReference type="SAM" id="SignalP"/>
    </source>
</evidence>
<evidence type="ECO:0000313" key="9">
    <source>
        <dbReference type="EMBL" id="MBI3539813.1"/>
    </source>
</evidence>
<keyword evidence="7" id="KW-0732">Signal</keyword>
<dbReference type="PANTHER" id="PTHR22726">
    <property type="entry name" value="METALLOENDOPEPTIDASE OMA1"/>
    <property type="match status" value="1"/>
</dbReference>
<dbReference type="PANTHER" id="PTHR22726:SF24">
    <property type="entry name" value="M48 FAMILY METALLOPEPTIDASE"/>
    <property type="match status" value="1"/>
</dbReference>
<evidence type="ECO:0000256" key="1">
    <source>
        <dbReference type="ARBA" id="ARBA00001947"/>
    </source>
</evidence>
<organism evidence="9 10">
    <name type="scientific">Eiseniibacteriota bacterium</name>
    <dbReference type="NCBI Taxonomy" id="2212470"/>
    <lineage>
        <taxon>Bacteria</taxon>
        <taxon>Candidatus Eiseniibacteriota</taxon>
    </lineage>
</organism>
<dbReference type="CDD" id="cd07333">
    <property type="entry name" value="M48C_bepA_like"/>
    <property type="match status" value="1"/>
</dbReference>
<dbReference type="AlphaFoldDB" id="A0A9D6QMJ0"/>
<evidence type="ECO:0000256" key="3">
    <source>
        <dbReference type="ARBA" id="ARBA00022723"/>
    </source>
</evidence>
<accession>A0A9D6QMJ0</accession>
<dbReference type="InterPro" id="IPR051156">
    <property type="entry name" value="Mito/Outer_Membr_Metalloprot"/>
</dbReference>
<reference evidence="9" key="1">
    <citation type="submission" date="2020-07" db="EMBL/GenBank/DDBJ databases">
        <title>Huge and variable diversity of episymbiotic CPR bacteria and DPANN archaea in groundwater ecosystems.</title>
        <authorList>
            <person name="He C.Y."/>
            <person name="Keren R."/>
            <person name="Whittaker M."/>
            <person name="Farag I.F."/>
            <person name="Doudna J."/>
            <person name="Cate J.H.D."/>
            <person name="Banfield J.F."/>
        </authorList>
    </citation>
    <scope>NUCLEOTIDE SEQUENCE</scope>
    <source>
        <strain evidence="9">NC_groundwater_928_Pr1_S-0.2um_72_17</strain>
    </source>
</reference>
<keyword evidence="5" id="KW-0862">Zinc</keyword>
<dbReference type="PROSITE" id="PS51257">
    <property type="entry name" value="PROKAR_LIPOPROTEIN"/>
    <property type="match status" value="1"/>
</dbReference>
<dbReference type="InterPro" id="IPR001915">
    <property type="entry name" value="Peptidase_M48"/>
</dbReference>
<comment type="caution">
    <text evidence="9">The sequence shown here is derived from an EMBL/GenBank/DDBJ whole genome shotgun (WGS) entry which is preliminary data.</text>
</comment>
<dbReference type="EMBL" id="JACQAY010000193">
    <property type="protein sequence ID" value="MBI3539813.1"/>
    <property type="molecule type" value="Genomic_DNA"/>
</dbReference>
<gene>
    <name evidence="9" type="ORF">HY076_06030</name>
</gene>